<comment type="caution">
    <text evidence="1">The sequence shown here is derived from an EMBL/GenBank/DDBJ whole genome shotgun (WGS) entry which is preliminary data.</text>
</comment>
<gene>
    <name evidence="1" type="ORF">ASJ81_14790</name>
</gene>
<organism evidence="1 2">
    <name type="scientific">Methanosarcina spelaei</name>
    <dbReference type="NCBI Taxonomy" id="1036679"/>
    <lineage>
        <taxon>Archaea</taxon>
        <taxon>Methanobacteriati</taxon>
        <taxon>Methanobacteriota</taxon>
        <taxon>Stenosarchaea group</taxon>
        <taxon>Methanomicrobia</taxon>
        <taxon>Methanosarcinales</taxon>
        <taxon>Methanosarcinaceae</taxon>
        <taxon>Methanosarcina</taxon>
    </lineage>
</organism>
<evidence type="ECO:0000313" key="1">
    <source>
        <dbReference type="EMBL" id="PAV14205.1"/>
    </source>
</evidence>
<evidence type="ECO:0000313" key="2">
    <source>
        <dbReference type="Proteomes" id="UP000218164"/>
    </source>
</evidence>
<dbReference type="Proteomes" id="UP000218164">
    <property type="component" value="Unassembled WGS sequence"/>
</dbReference>
<dbReference type="AlphaFoldDB" id="A0A2A2HY48"/>
<reference evidence="1 2" key="1">
    <citation type="journal article" date="2017" name="BMC Genomics">
        <title>Genomic analysis of methanogenic archaea reveals a shift towards energy conservation.</title>
        <authorList>
            <person name="Gilmore S.P."/>
            <person name="Henske J.K."/>
            <person name="Sexton J.A."/>
            <person name="Solomon K.V."/>
            <person name="Seppala S."/>
            <person name="Yoo J.I."/>
            <person name="Huyett L.M."/>
            <person name="Pressman A."/>
            <person name="Cogan J.Z."/>
            <person name="Kivenson V."/>
            <person name="Peng X."/>
            <person name="Tan Y."/>
            <person name="Valentine D.L."/>
            <person name="O'Malley M.A."/>
        </authorList>
    </citation>
    <scope>NUCLEOTIDE SEQUENCE [LARGE SCALE GENOMIC DNA]</scope>
    <source>
        <strain evidence="1 2">MC-15</strain>
    </source>
</reference>
<protein>
    <submittedName>
        <fullName evidence="1">Uncharacterized protein</fullName>
    </submittedName>
</protein>
<sequence>MPIPVLVAKRKIKLNYGVAGSASSEITVKSVLWDATTGTEKNSKEIFHWSSSALPYYNSKDESYSTTQNVYLEAGHSYIQYLVVKTSASAVGTGEGAADALTVRDLAS</sequence>
<dbReference type="EMBL" id="LMVP01000022">
    <property type="protein sequence ID" value="PAV14205.1"/>
    <property type="molecule type" value="Genomic_DNA"/>
</dbReference>
<keyword evidence="2" id="KW-1185">Reference proteome</keyword>
<accession>A0A2A2HY48</accession>
<dbReference type="RefSeq" id="WP_095643026.1">
    <property type="nucleotide sequence ID" value="NZ_LMVP01000022.1"/>
</dbReference>
<proteinExistence type="predicted"/>
<name>A0A2A2HY48_9EURY</name>